<protein>
    <submittedName>
        <fullName evidence="5">TatD DNase family protein</fullName>
    </submittedName>
</protein>
<dbReference type="PANTHER" id="PTHR46124:SF2">
    <property type="entry name" value="D-AMINOACYL-TRNA DEACYLASE"/>
    <property type="match status" value="1"/>
</dbReference>
<feature type="binding site" evidence="4">
    <location>
        <position position="155"/>
    </location>
    <ligand>
        <name>a divalent metal cation</name>
        <dbReference type="ChEBI" id="CHEBI:60240"/>
        <label>2</label>
    </ligand>
</feature>
<keyword evidence="6" id="KW-1185">Reference proteome</keyword>
<comment type="similarity">
    <text evidence="1">Belongs to the metallo-dependent hydrolases superfamily. TatD-type hydrolase family.</text>
</comment>
<name>A0A4R1JAH3_9GAMM</name>
<dbReference type="GO" id="GO:0016788">
    <property type="term" value="F:hydrolase activity, acting on ester bonds"/>
    <property type="evidence" value="ECO:0007669"/>
    <property type="project" value="InterPro"/>
</dbReference>
<comment type="caution">
    <text evidence="5">The sequence shown here is derived from an EMBL/GenBank/DDBJ whole genome shotgun (WGS) entry which is preliminary data.</text>
</comment>
<dbReference type="GO" id="GO:0005829">
    <property type="term" value="C:cytosol"/>
    <property type="evidence" value="ECO:0007669"/>
    <property type="project" value="TreeGrafter"/>
</dbReference>
<feature type="binding site" evidence="4">
    <location>
        <position position="6"/>
    </location>
    <ligand>
        <name>a divalent metal cation</name>
        <dbReference type="ChEBI" id="CHEBI:60240"/>
        <label>1</label>
    </ligand>
</feature>
<dbReference type="NCBIfam" id="TIGR00010">
    <property type="entry name" value="YchF/TatD family DNA exonuclease"/>
    <property type="match status" value="1"/>
</dbReference>
<dbReference type="AlphaFoldDB" id="A0A4R1JAH3"/>
<dbReference type="FunFam" id="3.20.20.140:FF:000005">
    <property type="entry name" value="TatD family hydrolase"/>
    <property type="match status" value="1"/>
</dbReference>
<evidence type="ECO:0000313" key="5">
    <source>
        <dbReference type="EMBL" id="TCK47643.1"/>
    </source>
</evidence>
<gene>
    <name evidence="5" type="ORF">EV690_2680</name>
</gene>
<dbReference type="InterPro" id="IPR001130">
    <property type="entry name" value="TatD-like"/>
</dbReference>
<feature type="binding site" evidence="4">
    <location>
        <position position="130"/>
    </location>
    <ligand>
        <name>a divalent metal cation</name>
        <dbReference type="ChEBI" id="CHEBI:60240"/>
        <label>2</label>
    </ligand>
</feature>
<dbReference type="InterPro" id="IPR032466">
    <property type="entry name" value="Metal_Hydrolase"/>
</dbReference>
<dbReference type="EMBL" id="SMGD01000014">
    <property type="protein sequence ID" value="TCK47643.1"/>
    <property type="molecule type" value="Genomic_DNA"/>
</dbReference>
<dbReference type="PANTHER" id="PTHR46124">
    <property type="entry name" value="D-AMINOACYL-TRNA DEACYLASE"/>
    <property type="match status" value="1"/>
</dbReference>
<dbReference type="InterPro" id="IPR015991">
    <property type="entry name" value="TatD/YcfH-like"/>
</dbReference>
<feature type="binding site" evidence="4">
    <location>
        <position position="94"/>
    </location>
    <ligand>
        <name>a divalent metal cation</name>
        <dbReference type="ChEBI" id="CHEBI:60240"/>
        <label>1</label>
    </ligand>
</feature>
<dbReference type="Pfam" id="PF01026">
    <property type="entry name" value="TatD_DNase"/>
    <property type="match status" value="1"/>
</dbReference>
<dbReference type="GO" id="GO:0046872">
    <property type="term" value="F:metal ion binding"/>
    <property type="evidence" value="ECO:0007669"/>
    <property type="project" value="UniProtKB-KW"/>
</dbReference>
<keyword evidence="2 4" id="KW-0479">Metal-binding</keyword>
<dbReference type="PIRSF" id="PIRSF005902">
    <property type="entry name" value="DNase_TatD"/>
    <property type="match status" value="1"/>
</dbReference>
<sequence>MLIDSHCHLDRLNYESLHRDPKQVIEQAVQQDVHYMLVVSISLDEYQNMRQSLNDYSNLFFSCGVHPLHVHESKIEVERLRRLGAQERVVALGETGLDYFYSPETREQQIESFIEHLKVSRELEKPVIIHTRDAKKETLELINKYGNPDIGGVLHCFTEDYEMAMQAIDMGYYISASGIITFKSAKKVQQTFAKLPLERLLVETDSPYLAPVPFRGKENQPAYTRQVAEQLAILKGVSYEDIAKVTTENFQKLFGKIE</sequence>
<dbReference type="GO" id="GO:0004536">
    <property type="term" value="F:DNA nuclease activity"/>
    <property type="evidence" value="ECO:0007669"/>
    <property type="project" value="InterPro"/>
</dbReference>
<evidence type="ECO:0000256" key="4">
    <source>
        <dbReference type="PIRSR" id="PIRSR005902-1"/>
    </source>
</evidence>
<evidence type="ECO:0000256" key="2">
    <source>
        <dbReference type="ARBA" id="ARBA00022723"/>
    </source>
</evidence>
<dbReference type="InterPro" id="IPR018228">
    <property type="entry name" value="DNase_TatD-rel_CS"/>
</dbReference>
<organism evidence="5 6">
    <name type="scientific">Celerinatantimonas diazotrophica</name>
    <dbReference type="NCBI Taxonomy" id="412034"/>
    <lineage>
        <taxon>Bacteria</taxon>
        <taxon>Pseudomonadati</taxon>
        <taxon>Pseudomonadota</taxon>
        <taxon>Gammaproteobacteria</taxon>
        <taxon>Celerinatantimonadaceae</taxon>
        <taxon>Celerinatantimonas</taxon>
    </lineage>
</organism>
<dbReference type="Proteomes" id="UP000295565">
    <property type="component" value="Unassembled WGS sequence"/>
</dbReference>
<keyword evidence="3" id="KW-0378">Hydrolase</keyword>
<dbReference type="Gene3D" id="3.20.20.140">
    <property type="entry name" value="Metal-dependent hydrolases"/>
    <property type="match status" value="1"/>
</dbReference>
<dbReference type="PROSITE" id="PS01137">
    <property type="entry name" value="TATD_1"/>
    <property type="match status" value="1"/>
</dbReference>
<reference evidence="5 6" key="1">
    <citation type="submission" date="2019-03" db="EMBL/GenBank/DDBJ databases">
        <title>Genomic Encyclopedia of Type Strains, Phase IV (KMG-IV): sequencing the most valuable type-strain genomes for metagenomic binning, comparative biology and taxonomic classification.</title>
        <authorList>
            <person name="Goeker M."/>
        </authorList>
    </citation>
    <scope>NUCLEOTIDE SEQUENCE [LARGE SCALE GENOMIC DNA]</scope>
    <source>
        <strain evidence="5 6">DSM 18577</strain>
    </source>
</reference>
<dbReference type="CDD" id="cd01310">
    <property type="entry name" value="TatD_DNAse"/>
    <property type="match status" value="1"/>
</dbReference>
<evidence type="ECO:0000256" key="3">
    <source>
        <dbReference type="ARBA" id="ARBA00022801"/>
    </source>
</evidence>
<evidence type="ECO:0000256" key="1">
    <source>
        <dbReference type="ARBA" id="ARBA00009275"/>
    </source>
</evidence>
<accession>A0A4R1JAH3</accession>
<evidence type="ECO:0000313" key="6">
    <source>
        <dbReference type="Proteomes" id="UP000295565"/>
    </source>
</evidence>
<proteinExistence type="inferred from homology"/>
<feature type="binding site" evidence="4">
    <location>
        <position position="205"/>
    </location>
    <ligand>
        <name>a divalent metal cation</name>
        <dbReference type="ChEBI" id="CHEBI:60240"/>
        <label>1</label>
    </ligand>
</feature>
<feature type="binding site" evidence="4">
    <location>
        <position position="8"/>
    </location>
    <ligand>
        <name>a divalent metal cation</name>
        <dbReference type="ChEBI" id="CHEBI:60240"/>
        <label>1</label>
    </ligand>
</feature>
<dbReference type="SUPFAM" id="SSF51556">
    <property type="entry name" value="Metallo-dependent hydrolases"/>
    <property type="match status" value="1"/>
</dbReference>